<evidence type="ECO:0000313" key="2">
    <source>
        <dbReference type="EMBL" id="RHC65861.1"/>
    </source>
</evidence>
<dbReference type="AlphaFoldDB" id="A0A414B6J8"/>
<evidence type="ECO:0000259" key="1">
    <source>
        <dbReference type="PROSITE" id="PS51094"/>
    </source>
</evidence>
<keyword evidence="2" id="KW-0813">Transport</keyword>
<dbReference type="EMBL" id="QSID01000006">
    <property type="protein sequence ID" value="RHC65861.1"/>
    <property type="molecule type" value="Genomic_DNA"/>
</dbReference>
<feature type="domain" description="PTS EIIA type-2" evidence="1">
    <location>
        <begin position="43"/>
        <end position="189"/>
    </location>
</feature>
<dbReference type="InterPro" id="IPR002178">
    <property type="entry name" value="PTS_EIIA_type-2_dom"/>
</dbReference>
<evidence type="ECO:0000313" key="3">
    <source>
        <dbReference type="Proteomes" id="UP000284621"/>
    </source>
</evidence>
<dbReference type="InterPro" id="IPR051541">
    <property type="entry name" value="PTS_SugarTrans_NitroReg"/>
</dbReference>
<dbReference type="PANTHER" id="PTHR47738">
    <property type="entry name" value="PTS SYSTEM FRUCTOSE-LIKE EIIA COMPONENT-RELATED"/>
    <property type="match status" value="1"/>
</dbReference>
<comment type="caution">
    <text evidence="2">The sequence shown here is derived from an EMBL/GenBank/DDBJ whole genome shotgun (WGS) entry which is preliminary data.</text>
</comment>
<name>A0A414B6J8_9FIRM</name>
<dbReference type="SUPFAM" id="SSF55804">
    <property type="entry name" value="Phoshotransferase/anion transport protein"/>
    <property type="match status" value="1"/>
</dbReference>
<dbReference type="PANTHER" id="PTHR47738:SF1">
    <property type="entry name" value="NITROGEN REGULATORY PROTEIN"/>
    <property type="match status" value="1"/>
</dbReference>
<proteinExistence type="predicted"/>
<organism evidence="2 3">
    <name type="scientific">Anaerobutyricum hallii</name>
    <dbReference type="NCBI Taxonomy" id="39488"/>
    <lineage>
        <taxon>Bacteria</taxon>
        <taxon>Bacillati</taxon>
        <taxon>Bacillota</taxon>
        <taxon>Clostridia</taxon>
        <taxon>Lachnospirales</taxon>
        <taxon>Lachnospiraceae</taxon>
        <taxon>Anaerobutyricum</taxon>
    </lineage>
</organism>
<dbReference type="Pfam" id="PF00359">
    <property type="entry name" value="PTS_EIIA_2"/>
    <property type="match status" value="1"/>
</dbReference>
<gene>
    <name evidence="2" type="ORF">DW833_06620</name>
</gene>
<reference evidence="2 3" key="1">
    <citation type="submission" date="2018-08" db="EMBL/GenBank/DDBJ databases">
        <title>A genome reference for cultivated species of the human gut microbiota.</title>
        <authorList>
            <person name="Zou Y."/>
            <person name="Xue W."/>
            <person name="Luo G."/>
        </authorList>
    </citation>
    <scope>NUCLEOTIDE SEQUENCE [LARGE SCALE GENOMIC DNA]</scope>
    <source>
        <strain evidence="2 3">AM34-3LB</strain>
    </source>
</reference>
<dbReference type="CDD" id="cd00211">
    <property type="entry name" value="PTS_IIA_fru"/>
    <property type="match status" value="1"/>
</dbReference>
<dbReference type="GO" id="GO:0030295">
    <property type="term" value="F:protein kinase activator activity"/>
    <property type="evidence" value="ECO:0007669"/>
    <property type="project" value="TreeGrafter"/>
</dbReference>
<protein>
    <submittedName>
        <fullName evidence="2">PTS sugar transporter subunit IIA</fullName>
    </submittedName>
</protein>
<sequence>MVKNENQSVLKIFLQLRWWITFCIFKYTLENKTGNKGEQQLDMLVKKETIFDNIVAVSGTKKEAIRTISRLCAKQTLLDATQLEKAFWKREEWDSTGCGEGIAIPHAIIKEIDEVQLFIVRFRYPIEWESFDDKKVDIAFVIIAPEEKGQEKYLVFLSRLARKLVDEKFVADFRNCRSTEAVYQYVKNELE</sequence>
<dbReference type="InterPro" id="IPR016152">
    <property type="entry name" value="PTrfase/Anion_transptr"/>
</dbReference>
<dbReference type="PROSITE" id="PS51094">
    <property type="entry name" value="PTS_EIIA_TYPE_2"/>
    <property type="match status" value="1"/>
</dbReference>
<keyword evidence="2" id="KW-0762">Sugar transport</keyword>
<dbReference type="Gene3D" id="3.40.930.10">
    <property type="entry name" value="Mannitol-specific EII, Chain A"/>
    <property type="match status" value="1"/>
</dbReference>
<dbReference type="Proteomes" id="UP000284621">
    <property type="component" value="Unassembled WGS sequence"/>
</dbReference>
<keyword evidence="3" id="KW-1185">Reference proteome</keyword>
<accession>A0A414B6J8</accession>